<proteinExistence type="predicted"/>
<dbReference type="GO" id="GO:0016747">
    <property type="term" value="F:acyltransferase activity, transferring groups other than amino-acyl groups"/>
    <property type="evidence" value="ECO:0007669"/>
    <property type="project" value="InterPro"/>
</dbReference>
<dbReference type="InterPro" id="IPR000182">
    <property type="entry name" value="GNAT_dom"/>
</dbReference>
<dbReference type="Gene3D" id="3.40.630.30">
    <property type="match status" value="1"/>
</dbReference>
<dbReference type="RefSeq" id="WP_269316288.1">
    <property type="nucleotide sequence ID" value="NZ_CP098251.1"/>
</dbReference>
<dbReference type="PROSITE" id="PS51186">
    <property type="entry name" value="GNAT"/>
    <property type="match status" value="1"/>
</dbReference>
<dbReference type="Pfam" id="PF13508">
    <property type="entry name" value="Acetyltransf_7"/>
    <property type="match status" value="1"/>
</dbReference>
<feature type="domain" description="N-acetyltransferase" evidence="1">
    <location>
        <begin position="1"/>
        <end position="141"/>
    </location>
</feature>
<reference evidence="2" key="1">
    <citation type="journal article" date="2022" name="Front. Microbiol.">
        <title>New perspectives on an old grouping: The genomic and phenotypic variability of Oxalobacter formigenes and the implications for calcium oxalate stone prevention.</title>
        <authorList>
            <person name="Chmiel J.A."/>
            <person name="Carr C."/>
            <person name="Stuivenberg G.A."/>
            <person name="Venema R."/>
            <person name="Chanyi R.M."/>
            <person name="Al K.F."/>
            <person name="Giguere D."/>
            <person name="Say H."/>
            <person name="Akouris P.P."/>
            <person name="Dominguez Romero S.A."/>
            <person name="Kwong A."/>
            <person name="Tai V."/>
            <person name="Koval S.F."/>
            <person name="Razvi H."/>
            <person name="Bjazevic J."/>
            <person name="Burton J.P."/>
        </authorList>
    </citation>
    <scope>NUCLEOTIDE SEQUENCE</scope>
    <source>
        <strain evidence="2">OxK</strain>
    </source>
</reference>
<protein>
    <submittedName>
        <fullName evidence="2">GNAT family N-acetyltransferase</fullName>
    </submittedName>
</protein>
<dbReference type="Proteomes" id="UP001164819">
    <property type="component" value="Chromosome"/>
</dbReference>
<dbReference type="CDD" id="cd04301">
    <property type="entry name" value="NAT_SF"/>
    <property type="match status" value="1"/>
</dbReference>
<dbReference type="SUPFAM" id="SSF55729">
    <property type="entry name" value="Acyl-CoA N-acyltransferases (Nat)"/>
    <property type="match status" value="1"/>
</dbReference>
<evidence type="ECO:0000259" key="1">
    <source>
        <dbReference type="PROSITE" id="PS51186"/>
    </source>
</evidence>
<accession>A0A9E9LCQ8</accession>
<name>A0A9E9LCQ8_9BURK</name>
<sequence>MHIEQVKTGKHRFTDLLLIADPDRHMIDRYLDRGELFALYDGEELKSVCVVTAESEMLCELKNLATVETAKNRGYASALIRHILDICRNRFSVIQAGTGDFPKTIRFYEKCGFTPHSGFFHRSLSGTDLRGRHIVDRYDLPEAGTASGKKPACKNIVLTAQHECTRNRHAVGHHHVCCDIFSIRSCFSENAFPSFEGINCQTSKPPSFNQVCPAPGSGYKNTCLFRESHDRSDIALSSGNTFLLTDLNGAVYNQSPGISAGRIRHTRMADGHG</sequence>
<dbReference type="AlphaFoldDB" id="A0A9E9LCQ8"/>
<dbReference type="EMBL" id="CP098251">
    <property type="protein sequence ID" value="WAV91986.1"/>
    <property type="molecule type" value="Genomic_DNA"/>
</dbReference>
<evidence type="ECO:0000313" key="2">
    <source>
        <dbReference type="EMBL" id="WAV91986.1"/>
    </source>
</evidence>
<organism evidence="2">
    <name type="scientific">Oxalobacter aliiformigenes</name>
    <dbReference type="NCBI Taxonomy" id="2946593"/>
    <lineage>
        <taxon>Bacteria</taxon>
        <taxon>Pseudomonadati</taxon>
        <taxon>Pseudomonadota</taxon>
        <taxon>Betaproteobacteria</taxon>
        <taxon>Burkholderiales</taxon>
        <taxon>Oxalobacteraceae</taxon>
        <taxon>Oxalobacter</taxon>
    </lineage>
</organism>
<gene>
    <name evidence="2" type="ORF">NB646_04515</name>
</gene>
<dbReference type="InterPro" id="IPR016181">
    <property type="entry name" value="Acyl_CoA_acyltransferase"/>
</dbReference>